<keyword evidence="2" id="KW-1185">Reference proteome</keyword>
<dbReference type="EMBL" id="JACJSK010000092">
    <property type="protein sequence ID" value="MBD2547780.1"/>
    <property type="molecule type" value="Genomic_DNA"/>
</dbReference>
<dbReference type="RefSeq" id="WP_190880800.1">
    <property type="nucleotide sequence ID" value="NZ_JACJSK010000092.1"/>
</dbReference>
<sequence length="388" mass="45275">MNKMEQVTGNFTTSTNCQAFYITAQLLEDSLAKAREEGRDYAWSPLDSDYWLPEKTDFDYEIACPNFLVVESHYMKGVVLELDVHGIFVIDQKNFVFNFAKVFQVKGEPNVRELVDISRMYAYLRFCSRDDYRDMDRHWWSNFFLENVVSNETVIIFTEDKKVAQDWAQRTFPRNSLNAWIGKCGEFVFATWAAELGMSVSRVDLKPHPEGDEFDFSHNTLLLTRSGNSELSLDVKTFQLETDKKRDWWNVGVNCLQGKHKQDLIIFVVIDEDFRMGKVVGYLPPDTILDKGEYIENAYSKGYYRIYLKDILNPYYLRAMIDSKSQVFEGLFFGGVTPSKALENMIKDYPLDPITAYYAESDYNEFQRGGLKNLMAKPTLKMFVKKFW</sequence>
<proteinExistence type="predicted"/>
<name>A0ABR8EMP2_9CYAN</name>
<evidence type="ECO:0000313" key="1">
    <source>
        <dbReference type="EMBL" id="MBD2547780.1"/>
    </source>
</evidence>
<dbReference type="Proteomes" id="UP000641954">
    <property type="component" value="Unassembled WGS sequence"/>
</dbReference>
<comment type="caution">
    <text evidence="1">The sequence shown here is derived from an EMBL/GenBank/DDBJ whole genome shotgun (WGS) entry which is preliminary data.</text>
</comment>
<gene>
    <name evidence="1" type="ORF">H6G72_28965</name>
</gene>
<accession>A0ABR8EMP2</accession>
<protein>
    <submittedName>
        <fullName evidence="1">Uncharacterized protein</fullName>
    </submittedName>
</protein>
<reference evidence="1 2" key="1">
    <citation type="journal article" date="2020" name="ISME J.">
        <title>Comparative genomics reveals insights into cyanobacterial evolution and habitat adaptation.</title>
        <authorList>
            <person name="Chen M.Y."/>
            <person name="Teng W.K."/>
            <person name="Zhao L."/>
            <person name="Hu C.X."/>
            <person name="Zhou Y.K."/>
            <person name="Han B.P."/>
            <person name="Song L.R."/>
            <person name="Shu W.S."/>
        </authorList>
    </citation>
    <scope>NUCLEOTIDE SEQUENCE [LARGE SCALE GENOMIC DNA]</scope>
    <source>
        <strain evidence="1 2">FACHB-1370</strain>
    </source>
</reference>
<organism evidence="1 2">
    <name type="scientific">Planktothricoides raciborskii FACHB-1370</name>
    <dbReference type="NCBI Taxonomy" id="2949576"/>
    <lineage>
        <taxon>Bacteria</taxon>
        <taxon>Bacillati</taxon>
        <taxon>Cyanobacteriota</taxon>
        <taxon>Cyanophyceae</taxon>
        <taxon>Oscillatoriophycideae</taxon>
        <taxon>Oscillatoriales</taxon>
        <taxon>Oscillatoriaceae</taxon>
        <taxon>Planktothricoides</taxon>
    </lineage>
</organism>
<evidence type="ECO:0000313" key="2">
    <source>
        <dbReference type="Proteomes" id="UP000641954"/>
    </source>
</evidence>